<proteinExistence type="inferred from homology"/>
<dbReference type="InterPro" id="IPR023192">
    <property type="entry name" value="TGS-like_dom_sf"/>
</dbReference>
<dbReference type="Gene3D" id="1.10.150.300">
    <property type="entry name" value="TGS-like domain"/>
    <property type="match status" value="1"/>
</dbReference>
<dbReference type="GO" id="GO:0005525">
    <property type="term" value="F:GTP binding"/>
    <property type="evidence" value="ECO:0007669"/>
    <property type="project" value="InterPro"/>
</dbReference>
<gene>
    <name evidence="6" type="primary">ychF</name>
    <name evidence="9" type="ORF">CRV09_00525</name>
</gene>
<dbReference type="InterPro" id="IPR004095">
    <property type="entry name" value="TGS"/>
</dbReference>
<dbReference type="RefSeq" id="WP_136132212.1">
    <property type="nucleotide sequence ID" value="NZ_PDKR01000001.1"/>
</dbReference>
<comment type="function">
    <text evidence="6">ATPase that binds to both the 70S ribosome and the 50S ribosomal subunit in a nucleotide-independent manner.</text>
</comment>
<evidence type="ECO:0000256" key="2">
    <source>
        <dbReference type="ARBA" id="ARBA00022723"/>
    </source>
</evidence>
<dbReference type="GO" id="GO:0043023">
    <property type="term" value="F:ribosomal large subunit binding"/>
    <property type="evidence" value="ECO:0007669"/>
    <property type="project" value="UniProtKB-UniRule"/>
</dbReference>
<dbReference type="Pfam" id="PF06071">
    <property type="entry name" value="YchF-GTPase_C"/>
    <property type="match status" value="1"/>
</dbReference>
<feature type="binding site" evidence="6">
    <location>
        <begin position="12"/>
        <end position="17"/>
    </location>
    <ligand>
        <name>ATP</name>
        <dbReference type="ChEBI" id="CHEBI:30616"/>
    </ligand>
</feature>
<keyword evidence="2" id="KW-0479">Metal-binding</keyword>
<dbReference type="Pfam" id="PF01926">
    <property type="entry name" value="MMR_HSR1"/>
    <property type="match status" value="1"/>
</dbReference>
<evidence type="ECO:0000313" key="9">
    <source>
        <dbReference type="EMBL" id="PPI88786.1"/>
    </source>
</evidence>
<dbReference type="EMBL" id="PDKR01000001">
    <property type="protein sequence ID" value="PPI88786.1"/>
    <property type="molecule type" value="Genomic_DNA"/>
</dbReference>
<comment type="similarity">
    <text evidence="6">Belongs to the TRAFAC class OBG-HflX-like GTPase superfamily. OBG GTPase family. YchF/OLA1 subfamily.</text>
</comment>
<dbReference type="InterPro" id="IPR027417">
    <property type="entry name" value="P-loop_NTPase"/>
</dbReference>
<keyword evidence="3 6" id="KW-0547">Nucleotide-binding</keyword>
<evidence type="ECO:0000256" key="6">
    <source>
        <dbReference type="HAMAP-Rule" id="MF_00944"/>
    </source>
</evidence>
<comment type="cofactor">
    <cofactor evidence="1">
        <name>Mg(2+)</name>
        <dbReference type="ChEBI" id="CHEBI:18420"/>
    </cofactor>
</comment>
<keyword evidence="5" id="KW-0460">Magnesium</keyword>
<dbReference type="InterPro" id="IPR012676">
    <property type="entry name" value="TGS-like"/>
</dbReference>
<dbReference type="FunFam" id="3.10.20.30:FF:000001">
    <property type="entry name" value="Ribosome-binding ATPase YchF"/>
    <property type="match status" value="1"/>
</dbReference>
<evidence type="ECO:0000313" key="10">
    <source>
        <dbReference type="Proteomes" id="UP000295937"/>
    </source>
</evidence>
<feature type="domain" description="OBG-type G" evidence="7">
    <location>
        <begin position="3"/>
        <end position="241"/>
    </location>
</feature>
<dbReference type="CDD" id="cd01900">
    <property type="entry name" value="YchF"/>
    <property type="match status" value="1"/>
</dbReference>
<dbReference type="HAMAP" id="MF_00944">
    <property type="entry name" value="YchF_OLA1_ATPase"/>
    <property type="match status" value="1"/>
</dbReference>
<accession>A0A2P5T2J2</accession>
<evidence type="ECO:0000259" key="8">
    <source>
        <dbReference type="PROSITE" id="PS51880"/>
    </source>
</evidence>
<dbReference type="OrthoDB" id="9810373at2"/>
<dbReference type="PRINTS" id="PR00326">
    <property type="entry name" value="GTP1OBG"/>
</dbReference>
<evidence type="ECO:0000256" key="1">
    <source>
        <dbReference type="ARBA" id="ARBA00001946"/>
    </source>
</evidence>
<dbReference type="InterPro" id="IPR041706">
    <property type="entry name" value="YchF_N"/>
</dbReference>
<name>A0A2P5T2J2_9GAMM</name>
<dbReference type="GO" id="GO:0005737">
    <property type="term" value="C:cytoplasm"/>
    <property type="evidence" value="ECO:0007669"/>
    <property type="project" value="TreeGrafter"/>
</dbReference>
<dbReference type="InterPro" id="IPR031167">
    <property type="entry name" value="G_OBG"/>
</dbReference>
<dbReference type="GO" id="GO:0016887">
    <property type="term" value="F:ATP hydrolysis activity"/>
    <property type="evidence" value="ECO:0007669"/>
    <property type="project" value="UniProtKB-UniRule"/>
</dbReference>
<dbReference type="SUPFAM" id="SSF52540">
    <property type="entry name" value="P-loop containing nucleoside triphosphate hydrolases"/>
    <property type="match status" value="1"/>
</dbReference>
<dbReference type="PANTHER" id="PTHR23305">
    <property type="entry name" value="OBG GTPASE FAMILY"/>
    <property type="match status" value="1"/>
</dbReference>
<dbReference type="InterPro" id="IPR012675">
    <property type="entry name" value="Beta-grasp_dom_sf"/>
</dbReference>
<dbReference type="Gene3D" id="3.10.20.30">
    <property type="match status" value="1"/>
</dbReference>
<dbReference type="InterPro" id="IPR013029">
    <property type="entry name" value="YchF_C"/>
</dbReference>
<dbReference type="Proteomes" id="UP000295937">
    <property type="component" value="Unassembled WGS sequence"/>
</dbReference>
<comment type="caution">
    <text evidence="9">The sequence shown here is derived from an EMBL/GenBank/DDBJ whole genome shotgun (WGS) entry which is preliminary data.</text>
</comment>
<dbReference type="InterPro" id="IPR006073">
    <property type="entry name" value="GTP-bd"/>
</dbReference>
<dbReference type="NCBIfam" id="TIGR00092">
    <property type="entry name" value="redox-regulated ATPase YchF"/>
    <property type="match status" value="1"/>
</dbReference>
<dbReference type="PIRSF" id="PIRSF006641">
    <property type="entry name" value="CHP00092"/>
    <property type="match status" value="1"/>
</dbReference>
<keyword evidence="4 6" id="KW-0067">ATP-binding</keyword>
<dbReference type="PROSITE" id="PS51710">
    <property type="entry name" value="G_OBG"/>
    <property type="match status" value="1"/>
</dbReference>
<sequence>MGFKCGIIGLPNVGKSTVFNALTGKNIKSANFPFCTIKPNIGVVSVPDLRLYQLAEIIKPRCLVPTTMELVDIAGLVKGASRGEGLGNLFLNNIRSTEAIFHVVRCFNDKSIIHISGKVNPLEDINIVNDELILADLDSCENKIKRLTKKTSEKNINSINELKVLEKCMDHLLDSNMLRTLYLTFEERSLINCLNFLTLKPTIYIANVEEENSNNNYNLDKLYEIAEKENILVIPLCALIEADITKINHQNLNNQTNILKLEKEPCLNQVIRVGYSLLNLHTYFTASIKEIRAWTIPIGTTAPQAARKIHNDFKKGFICAKTISFEDYILYKGEQGAKDAGKIRSEGKDYIVKDGDVIKFLFNI</sequence>
<organism evidence="9 10">
    <name type="scientific">Candidatus Pantoea edessiphila</name>
    <dbReference type="NCBI Taxonomy" id="2044610"/>
    <lineage>
        <taxon>Bacteria</taxon>
        <taxon>Pseudomonadati</taxon>
        <taxon>Pseudomonadota</taxon>
        <taxon>Gammaproteobacteria</taxon>
        <taxon>Enterobacterales</taxon>
        <taxon>Erwiniaceae</taxon>
        <taxon>Pantoea</taxon>
    </lineage>
</organism>
<feature type="domain" description="TGS" evidence="8">
    <location>
        <begin position="279"/>
        <end position="362"/>
    </location>
</feature>
<protein>
    <recommendedName>
        <fullName evidence="6">Ribosome-binding ATPase YchF</fullName>
    </recommendedName>
</protein>
<dbReference type="SUPFAM" id="SSF81271">
    <property type="entry name" value="TGS-like"/>
    <property type="match status" value="1"/>
</dbReference>
<dbReference type="AlphaFoldDB" id="A0A2P5T2J2"/>
<dbReference type="Gene3D" id="3.40.50.300">
    <property type="entry name" value="P-loop containing nucleotide triphosphate hydrolases"/>
    <property type="match status" value="1"/>
</dbReference>
<evidence type="ECO:0000256" key="4">
    <source>
        <dbReference type="ARBA" id="ARBA00022840"/>
    </source>
</evidence>
<dbReference type="GO" id="GO:0046872">
    <property type="term" value="F:metal ion binding"/>
    <property type="evidence" value="ECO:0007669"/>
    <property type="project" value="UniProtKB-KW"/>
</dbReference>
<dbReference type="FunFam" id="1.10.150.300:FF:000001">
    <property type="entry name" value="Ribosome-binding ATPase YchF"/>
    <property type="match status" value="1"/>
</dbReference>
<evidence type="ECO:0000256" key="3">
    <source>
        <dbReference type="ARBA" id="ARBA00022741"/>
    </source>
</evidence>
<evidence type="ECO:0000259" key="7">
    <source>
        <dbReference type="PROSITE" id="PS51710"/>
    </source>
</evidence>
<reference evidence="9 10" key="1">
    <citation type="journal article" date="2018" name="Genome Biol. Evol.">
        <title>Cladogenesis and Genomic Streamlining in Extracellular Endosymbionts of Tropical Stink Bugs.</title>
        <authorList>
            <person name="Otero-Bravo A."/>
            <person name="Goffredi S."/>
            <person name="Sabree Z.L."/>
        </authorList>
    </citation>
    <scope>NUCLEOTIDE SEQUENCE [LARGE SCALE GENOMIC DNA]</scope>
    <source>
        <strain evidence="9 10">SoEO</strain>
    </source>
</reference>
<dbReference type="PROSITE" id="PS51880">
    <property type="entry name" value="TGS"/>
    <property type="match status" value="1"/>
</dbReference>
<dbReference type="PANTHER" id="PTHR23305:SF18">
    <property type="entry name" value="OBG-TYPE G DOMAIN-CONTAINING PROTEIN"/>
    <property type="match status" value="1"/>
</dbReference>
<dbReference type="GO" id="GO:0005524">
    <property type="term" value="F:ATP binding"/>
    <property type="evidence" value="ECO:0007669"/>
    <property type="project" value="UniProtKB-UniRule"/>
</dbReference>
<evidence type="ECO:0000256" key="5">
    <source>
        <dbReference type="ARBA" id="ARBA00022842"/>
    </source>
</evidence>
<dbReference type="InterPro" id="IPR004396">
    <property type="entry name" value="ATPase_YchF/OLA1"/>
</dbReference>